<reference evidence="2" key="1">
    <citation type="submission" date="2012-02" db="EMBL/GenBank/DDBJ databases">
        <title>The complete genome of Solitalea canadensis DSM 3403.</title>
        <authorList>
            <consortium name="US DOE Joint Genome Institute (JGI-PGF)"/>
            <person name="Lucas S."/>
            <person name="Copeland A."/>
            <person name="Lapidus A."/>
            <person name="Glavina del Rio T."/>
            <person name="Dalin E."/>
            <person name="Tice H."/>
            <person name="Bruce D."/>
            <person name="Goodwin L."/>
            <person name="Pitluck S."/>
            <person name="Peters L."/>
            <person name="Ovchinnikova G."/>
            <person name="Lu M."/>
            <person name="Kyrpides N."/>
            <person name="Mavromatis K."/>
            <person name="Ivanova N."/>
            <person name="Brettin T."/>
            <person name="Detter J.C."/>
            <person name="Han C."/>
            <person name="Larimer F."/>
            <person name="Land M."/>
            <person name="Hauser L."/>
            <person name="Markowitz V."/>
            <person name="Cheng J.-F."/>
            <person name="Hugenholtz P."/>
            <person name="Woyke T."/>
            <person name="Wu D."/>
            <person name="Spring S."/>
            <person name="Schroeder M."/>
            <person name="Kopitz M."/>
            <person name="Brambilla E."/>
            <person name="Klenk H.-P."/>
            <person name="Eisen J.A."/>
        </authorList>
    </citation>
    <scope>NUCLEOTIDE SEQUENCE</scope>
    <source>
        <strain evidence="2">DSM 3403</strain>
    </source>
</reference>
<feature type="domain" description="NadR/Ttd14 AAA" evidence="1">
    <location>
        <begin position="11"/>
        <end position="163"/>
    </location>
</feature>
<dbReference type="Gene3D" id="3.40.50.300">
    <property type="entry name" value="P-loop containing nucleotide triphosphate hydrolases"/>
    <property type="match status" value="1"/>
</dbReference>
<proteinExistence type="predicted"/>
<evidence type="ECO:0000313" key="2">
    <source>
        <dbReference type="EMBL" id="AFD09461.1"/>
    </source>
</evidence>
<dbReference type="SUPFAM" id="SSF52540">
    <property type="entry name" value="P-loop containing nucleoside triphosphate hydrolases"/>
    <property type="match status" value="1"/>
</dbReference>
<dbReference type="KEGG" id="scn:Solca_4471"/>
<dbReference type="HOGENOM" id="CLU_052648_3_0_10"/>
<dbReference type="eggNOG" id="COG3172">
    <property type="taxonomic scope" value="Bacteria"/>
</dbReference>
<dbReference type="EMBL" id="CP003349">
    <property type="protein sequence ID" value="AFD09461.1"/>
    <property type="molecule type" value="Genomic_DNA"/>
</dbReference>
<organism evidence="2 3">
    <name type="scientific">Solitalea canadensis (strain ATCC 29591 / DSM 3403 / JCM 21819 / LMG 8368 / NBRC 15130 / NCIMB 12057 / USAM 9D)</name>
    <name type="common">Flexibacter canadensis</name>
    <dbReference type="NCBI Taxonomy" id="929556"/>
    <lineage>
        <taxon>Bacteria</taxon>
        <taxon>Pseudomonadati</taxon>
        <taxon>Bacteroidota</taxon>
        <taxon>Sphingobacteriia</taxon>
        <taxon>Sphingobacteriales</taxon>
        <taxon>Sphingobacteriaceae</taxon>
        <taxon>Solitalea</taxon>
    </lineage>
</organism>
<accession>H8KNC8</accession>
<dbReference type="OrthoDB" id="9151999at2"/>
<dbReference type="Proteomes" id="UP000007590">
    <property type="component" value="Chromosome"/>
</dbReference>
<gene>
    <name evidence="2" type="ordered locus">Solca_4471</name>
</gene>
<protein>
    <submittedName>
        <fullName evidence="2">Putative ATPase/kinase involved in NAD metabolism</fullName>
    </submittedName>
</protein>
<dbReference type="PANTHER" id="PTHR37512:SF1">
    <property type="entry name" value="NADR_TTD14 AAA DOMAIN-CONTAINING PROTEIN"/>
    <property type="match status" value="1"/>
</dbReference>
<dbReference type="GO" id="GO:0016301">
    <property type="term" value="F:kinase activity"/>
    <property type="evidence" value="ECO:0007669"/>
    <property type="project" value="UniProtKB-KW"/>
</dbReference>
<dbReference type="PANTHER" id="PTHR37512">
    <property type="entry name" value="TRIFUNCTIONAL NAD BIOSYNTHESIS/REGULATOR PROTEIN NADR"/>
    <property type="match status" value="1"/>
</dbReference>
<keyword evidence="2" id="KW-0418">Kinase</keyword>
<keyword evidence="3" id="KW-1185">Reference proteome</keyword>
<dbReference type="AlphaFoldDB" id="H8KNC8"/>
<dbReference type="Pfam" id="PF13521">
    <property type="entry name" value="AAA_28"/>
    <property type="match status" value="1"/>
</dbReference>
<evidence type="ECO:0000313" key="3">
    <source>
        <dbReference type="Proteomes" id="UP000007590"/>
    </source>
</evidence>
<dbReference type="RefSeq" id="WP_014682683.1">
    <property type="nucleotide sequence ID" value="NC_017770.1"/>
</dbReference>
<name>H8KNC8_SOLCM</name>
<evidence type="ECO:0000259" key="1">
    <source>
        <dbReference type="Pfam" id="PF13521"/>
    </source>
</evidence>
<dbReference type="STRING" id="929556.Solca_4471"/>
<keyword evidence="2" id="KW-0808">Transferase</keyword>
<sequence>MERALPSTIKKICIYGPESTGKSTLAAYLAFKFNTLYVHELARDFISTNSFTVDDILKIGKAQTESVLEKSKRANKFLFCDTDLITTQIYSEHYLGIIPDELYDWEKMVTYDLYFLMDIDVPWVPDGLRDLWHSREQMFDRFKEELDKRNITYYKVSGSFRERQQFVSDKINELFSK</sequence>
<dbReference type="InterPro" id="IPR052735">
    <property type="entry name" value="NAD_biosynth-regulator"/>
</dbReference>
<dbReference type="InterPro" id="IPR038727">
    <property type="entry name" value="NadR/Ttd14_AAA_dom"/>
</dbReference>
<dbReference type="InterPro" id="IPR027417">
    <property type="entry name" value="P-loop_NTPase"/>
</dbReference>